<dbReference type="OrthoDB" id="6401390at2"/>
<evidence type="ECO:0000313" key="1">
    <source>
        <dbReference type="EMBL" id="OCH21692.1"/>
    </source>
</evidence>
<sequence length="60" mass="6809">MKVIVQYTETGIYKDHAWEASSLRIKGQLHAVTPSYAAQLIEQRKAQLHTDQNDSIVIVN</sequence>
<dbReference type="EMBL" id="MAJU01000008">
    <property type="protein sequence ID" value="OCH21692.1"/>
    <property type="molecule type" value="Genomic_DNA"/>
</dbReference>
<dbReference type="Proteomes" id="UP000093523">
    <property type="component" value="Unassembled WGS sequence"/>
</dbReference>
<evidence type="ECO:0000313" key="2">
    <source>
        <dbReference type="Proteomes" id="UP000093523"/>
    </source>
</evidence>
<dbReference type="AlphaFoldDB" id="A0A1B9P002"/>
<proteinExistence type="predicted"/>
<comment type="caution">
    <text evidence="1">The sequence shown here is derived from an EMBL/GenBank/DDBJ whole genome shotgun (WGS) entry which is preliminary data.</text>
</comment>
<name>A0A1B9P002_ALILO</name>
<reference evidence="1 2" key="1">
    <citation type="submission" date="2016-06" db="EMBL/GenBank/DDBJ databases">
        <authorList>
            <person name="Kjaerup R.B."/>
            <person name="Dalgaard T.S."/>
            <person name="Juul-Madsen H.R."/>
        </authorList>
    </citation>
    <scope>NUCLEOTIDE SEQUENCE [LARGE SCALE GENOMIC DNA]</scope>
    <source>
        <strain evidence="1 2">1S159</strain>
    </source>
</reference>
<protein>
    <recommendedName>
        <fullName evidence="3">C factor cell-cell signaling protein</fullName>
    </recommendedName>
</protein>
<gene>
    <name evidence="1" type="ORF">A6E04_07450</name>
</gene>
<evidence type="ECO:0008006" key="3">
    <source>
        <dbReference type="Google" id="ProtNLM"/>
    </source>
</evidence>
<organism evidence="1 2">
    <name type="scientific">Aliivibrio logei</name>
    <name type="common">Vibrio logei</name>
    <dbReference type="NCBI Taxonomy" id="688"/>
    <lineage>
        <taxon>Bacteria</taxon>
        <taxon>Pseudomonadati</taxon>
        <taxon>Pseudomonadota</taxon>
        <taxon>Gammaproteobacteria</taxon>
        <taxon>Vibrionales</taxon>
        <taxon>Vibrionaceae</taxon>
        <taxon>Aliivibrio</taxon>
    </lineage>
</organism>
<dbReference type="RefSeq" id="WP_012550096.1">
    <property type="nucleotide sequence ID" value="NZ_CAWMPN010000008.1"/>
</dbReference>
<accession>A0A1B9P002</accession>